<dbReference type="InterPro" id="IPR002563">
    <property type="entry name" value="Flavin_Rdtase-like_dom"/>
</dbReference>
<dbReference type="Pfam" id="PF01613">
    <property type="entry name" value="Flavin_Reduct"/>
    <property type="match status" value="1"/>
</dbReference>
<evidence type="ECO:0000259" key="4">
    <source>
        <dbReference type="SMART" id="SM00903"/>
    </source>
</evidence>
<dbReference type="SUPFAM" id="SSF50475">
    <property type="entry name" value="FMN-binding split barrel"/>
    <property type="match status" value="1"/>
</dbReference>
<evidence type="ECO:0000256" key="1">
    <source>
        <dbReference type="ARBA" id="ARBA00008898"/>
    </source>
</evidence>
<feature type="region of interest" description="Disordered" evidence="3">
    <location>
        <begin position="1"/>
        <end position="54"/>
    </location>
</feature>
<dbReference type="GO" id="GO:0010181">
    <property type="term" value="F:FMN binding"/>
    <property type="evidence" value="ECO:0007669"/>
    <property type="project" value="InterPro"/>
</dbReference>
<dbReference type="PANTHER" id="PTHR30466:SF11">
    <property type="entry name" value="FLAVIN-DEPENDENT MONOOXYGENASE, REDUCTASE SUBUNIT HSAB"/>
    <property type="match status" value="1"/>
</dbReference>
<dbReference type="Gene3D" id="2.30.110.10">
    <property type="entry name" value="Electron Transport, Fmn-binding Protein, Chain A"/>
    <property type="match status" value="1"/>
</dbReference>
<dbReference type="InterPro" id="IPR012349">
    <property type="entry name" value="Split_barrel_FMN-bd"/>
</dbReference>
<keyword evidence="2" id="KW-0560">Oxidoreductase</keyword>
<dbReference type="PANTHER" id="PTHR30466">
    <property type="entry name" value="FLAVIN REDUCTASE"/>
    <property type="match status" value="1"/>
</dbReference>
<reference evidence="5" key="1">
    <citation type="journal article" date="2014" name="Int. J. Syst. Evol. Microbiol.">
        <title>Complete genome sequence of Corynebacterium casei LMG S-19264T (=DSM 44701T), isolated from a smear-ripened cheese.</title>
        <authorList>
            <consortium name="US DOE Joint Genome Institute (JGI-PGF)"/>
            <person name="Walter F."/>
            <person name="Albersmeier A."/>
            <person name="Kalinowski J."/>
            <person name="Ruckert C."/>
        </authorList>
    </citation>
    <scope>NUCLEOTIDE SEQUENCE</scope>
    <source>
        <strain evidence="5">VKM Ac-2007</strain>
    </source>
</reference>
<sequence length="222" mass="23470">MAEASARRSKTAEASVRRSDTAEAGAGRPETAKASAWRPGTAGTNARPLPTSPDPATFRKVLSNFCSGVVIVTTVDDQGPTGMTCQSFSSLSLDPPLVLLCPGKGSTTWPRIAATGVFCVNILAEHQQADCWRFASKGADKFDGTSWHATPGGSPVLDGVIGYVDCRVEAVHDGGDHHIVVGRVLDLAVTSTARPLLYFRNSHPRVEDPHAGHIPFLGAPDW</sequence>
<comment type="similarity">
    <text evidence="1">Belongs to the non-flavoprotein flavin reductase family.</text>
</comment>
<dbReference type="AlphaFoldDB" id="A0A9W6MC13"/>
<evidence type="ECO:0000256" key="2">
    <source>
        <dbReference type="ARBA" id="ARBA00023002"/>
    </source>
</evidence>
<evidence type="ECO:0000256" key="3">
    <source>
        <dbReference type="SAM" id="MobiDB-lite"/>
    </source>
</evidence>
<dbReference type="GO" id="GO:0042602">
    <property type="term" value="F:riboflavin reductase (NADPH) activity"/>
    <property type="evidence" value="ECO:0007669"/>
    <property type="project" value="TreeGrafter"/>
</dbReference>
<gene>
    <name evidence="5" type="ORF">GCM10017600_17700</name>
</gene>
<protein>
    <recommendedName>
        <fullName evidence="4">Flavin reductase like domain-containing protein</fullName>
    </recommendedName>
</protein>
<dbReference type="SMART" id="SM00903">
    <property type="entry name" value="Flavin_Reduct"/>
    <property type="match status" value="1"/>
</dbReference>
<reference evidence="5" key="2">
    <citation type="submission" date="2023-01" db="EMBL/GenBank/DDBJ databases">
        <authorList>
            <person name="Sun Q."/>
            <person name="Evtushenko L."/>
        </authorList>
    </citation>
    <scope>NUCLEOTIDE SEQUENCE</scope>
    <source>
        <strain evidence="5">VKM Ac-2007</strain>
    </source>
</reference>
<name>A0A9W6MC13_9ACTN</name>
<evidence type="ECO:0000313" key="6">
    <source>
        <dbReference type="Proteomes" id="UP001143474"/>
    </source>
</evidence>
<proteinExistence type="inferred from homology"/>
<organism evidence="5 6">
    <name type="scientific">Streptosporangium carneum</name>
    <dbReference type="NCBI Taxonomy" id="47481"/>
    <lineage>
        <taxon>Bacteria</taxon>
        <taxon>Bacillati</taxon>
        <taxon>Actinomycetota</taxon>
        <taxon>Actinomycetes</taxon>
        <taxon>Streptosporangiales</taxon>
        <taxon>Streptosporangiaceae</taxon>
        <taxon>Streptosporangium</taxon>
    </lineage>
</organism>
<dbReference type="Proteomes" id="UP001143474">
    <property type="component" value="Unassembled WGS sequence"/>
</dbReference>
<dbReference type="EMBL" id="BSEV01000002">
    <property type="protein sequence ID" value="GLK08365.1"/>
    <property type="molecule type" value="Genomic_DNA"/>
</dbReference>
<dbReference type="InterPro" id="IPR050268">
    <property type="entry name" value="NADH-dep_flavin_reductase"/>
</dbReference>
<feature type="domain" description="Flavin reductase like" evidence="4">
    <location>
        <begin position="62"/>
        <end position="205"/>
    </location>
</feature>
<comment type="caution">
    <text evidence="5">The sequence shown here is derived from an EMBL/GenBank/DDBJ whole genome shotgun (WGS) entry which is preliminary data.</text>
</comment>
<keyword evidence="6" id="KW-1185">Reference proteome</keyword>
<accession>A0A9W6MC13</accession>
<evidence type="ECO:0000313" key="5">
    <source>
        <dbReference type="EMBL" id="GLK08365.1"/>
    </source>
</evidence>